<dbReference type="SMART" id="SM00271">
    <property type="entry name" value="DnaJ"/>
    <property type="match status" value="1"/>
</dbReference>
<protein>
    <recommendedName>
        <fullName evidence="1">J domain-containing protein</fullName>
    </recommendedName>
</protein>
<dbReference type="InterPro" id="IPR056988">
    <property type="entry name" value="Zn_ribbon_pln"/>
</dbReference>
<dbReference type="PROSITE" id="PS00636">
    <property type="entry name" value="DNAJ_1"/>
    <property type="match status" value="1"/>
</dbReference>
<gene>
    <name evidence="2" type="ORF">FSB_LOCUS4422</name>
</gene>
<dbReference type="Pfam" id="PF23551">
    <property type="entry name" value="Zn_ribbon_20"/>
    <property type="match status" value="1"/>
</dbReference>
<dbReference type="PANTHER" id="PTHR45496">
    <property type="entry name" value="CHAPERONE DNAJ-DOMAIN SUPERFAMILY PROTEIN"/>
    <property type="match status" value="1"/>
</dbReference>
<dbReference type="InterPro" id="IPR018253">
    <property type="entry name" value="DnaJ_domain_CS"/>
</dbReference>
<dbReference type="Pfam" id="PF00226">
    <property type="entry name" value="DnaJ"/>
    <property type="match status" value="1"/>
</dbReference>
<dbReference type="EMBL" id="OIVN01000224">
    <property type="protein sequence ID" value="SPC76540.1"/>
    <property type="molecule type" value="Genomic_DNA"/>
</dbReference>
<reference evidence="2" key="1">
    <citation type="submission" date="2018-02" db="EMBL/GenBank/DDBJ databases">
        <authorList>
            <person name="Cohen D.B."/>
            <person name="Kent A.D."/>
        </authorList>
    </citation>
    <scope>NUCLEOTIDE SEQUENCE</scope>
</reference>
<sequence length="294" mass="33570">MERPRTRPEPEYLLGLSTHFLSLRDLPKCRHYALEARKPDPLQSSAADKILAVADVLIAADRRVHDTHLDYYAILQIRRSESENRRAIRSQFKKLAALLNPNVNKFAFSEEAFNLVRESWSVLSDPDKKTQYDTEIDSPENHAFWTLCPYCYYMYEYEKVYEDCCLRCQNCRKGFHGVAVKAPPKTAIMDGKSKDEKEYSFCWGYFPLGFEKEKVGKTETQMVGSGKTVILGGYYENDSVKGNVGNGRNVKTKAGRMKNVKSVGIKTKKVLGINDYEGMDLKEEDAEDVFVGLV</sequence>
<dbReference type="InterPro" id="IPR053052">
    <property type="entry name" value="Imprinting_Balance_Reg"/>
</dbReference>
<dbReference type="InterPro" id="IPR001623">
    <property type="entry name" value="DnaJ_domain"/>
</dbReference>
<evidence type="ECO:0000259" key="1">
    <source>
        <dbReference type="PROSITE" id="PS50076"/>
    </source>
</evidence>
<name>A0A2N9EPC1_FAGSY</name>
<proteinExistence type="predicted"/>
<organism evidence="2">
    <name type="scientific">Fagus sylvatica</name>
    <name type="common">Beechnut</name>
    <dbReference type="NCBI Taxonomy" id="28930"/>
    <lineage>
        <taxon>Eukaryota</taxon>
        <taxon>Viridiplantae</taxon>
        <taxon>Streptophyta</taxon>
        <taxon>Embryophyta</taxon>
        <taxon>Tracheophyta</taxon>
        <taxon>Spermatophyta</taxon>
        <taxon>Magnoliopsida</taxon>
        <taxon>eudicotyledons</taxon>
        <taxon>Gunneridae</taxon>
        <taxon>Pentapetalae</taxon>
        <taxon>rosids</taxon>
        <taxon>fabids</taxon>
        <taxon>Fagales</taxon>
        <taxon>Fagaceae</taxon>
        <taxon>Fagus</taxon>
    </lineage>
</organism>
<feature type="domain" description="J" evidence="1">
    <location>
        <begin position="70"/>
        <end position="136"/>
    </location>
</feature>
<accession>A0A2N9EPC1</accession>
<dbReference type="Gene3D" id="1.10.287.110">
    <property type="entry name" value="DnaJ domain"/>
    <property type="match status" value="1"/>
</dbReference>
<dbReference type="AlphaFoldDB" id="A0A2N9EPC1"/>
<dbReference type="PANTHER" id="PTHR45496:SF12">
    <property type="entry name" value="J DOMAIN-CONTAINING PROTEIN"/>
    <property type="match status" value="1"/>
</dbReference>
<evidence type="ECO:0000313" key="2">
    <source>
        <dbReference type="EMBL" id="SPC76540.1"/>
    </source>
</evidence>
<dbReference type="PROSITE" id="PS50076">
    <property type="entry name" value="DNAJ_2"/>
    <property type="match status" value="1"/>
</dbReference>
<dbReference type="InterPro" id="IPR036869">
    <property type="entry name" value="J_dom_sf"/>
</dbReference>
<dbReference type="SUPFAM" id="SSF46565">
    <property type="entry name" value="Chaperone J-domain"/>
    <property type="match status" value="1"/>
</dbReference>